<sequence>MHALVVGGTGPTGHFIVNGLLERGYQVAILHSGNHEIDEIPAQVEHIHTNAYDPDCLQQALAGREFDVCVATYGRLRAVAATLQGRVERFISAGGGPAYLGYMNPFAFDPAGVPVPIREDAPKVLREEDDSKGFRIRRTEKTLFELQPQATHFRYPYVYGPYQLAPREWMVVRRIRDQRPHIIIPDGGLTLQSFGYAENIAHALLLAVDQPAACEGKIYNVADEQVLTVRQVVEIIATELKHDWDVINMPYELAPCARPFMAQPLSTHRVQDIAALRADLGYRDKVAPAEALARTAHWLLANQPDAGGIEEQVLQDPFDYAAEDELVKRWRKLVDEFGSVEFENAPGFGMAYSGPGGRARSQVEFKE</sequence>
<gene>
    <name evidence="2" type="ORF">EYC98_10690</name>
</gene>
<reference evidence="2" key="1">
    <citation type="submission" date="2019-02" db="EMBL/GenBank/DDBJ databases">
        <authorList>
            <person name="Li S.-H."/>
        </authorList>
    </citation>
    <scope>NUCLEOTIDE SEQUENCE</scope>
    <source>
        <strain evidence="2">IMCC14734</strain>
    </source>
</reference>
<dbReference type="RefSeq" id="WP_279245332.1">
    <property type="nucleotide sequence ID" value="NZ_SHNN01000002.1"/>
</dbReference>
<organism evidence="2 3">
    <name type="scientific">Candidatus Litorirhabdus singularis</name>
    <dbReference type="NCBI Taxonomy" id="2518993"/>
    <lineage>
        <taxon>Bacteria</taxon>
        <taxon>Pseudomonadati</taxon>
        <taxon>Pseudomonadota</taxon>
        <taxon>Gammaproteobacteria</taxon>
        <taxon>Cellvibrionales</taxon>
        <taxon>Halieaceae</taxon>
        <taxon>Candidatus Litorirhabdus</taxon>
    </lineage>
</organism>
<dbReference type="InterPro" id="IPR036291">
    <property type="entry name" value="NAD(P)-bd_dom_sf"/>
</dbReference>
<dbReference type="SUPFAM" id="SSF51735">
    <property type="entry name" value="NAD(P)-binding Rossmann-fold domains"/>
    <property type="match status" value="1"/>
</dbReference>
<protein>
    <submittedName>
        <fullName evidence="2">NAD-dependent dehydratase</fullName>
    </submittedName>
</protein>
<feature type="domain" description="NAD-dependent epimerase/dehydratase" evidence="1">
    <location>
        <begin position="149"/>
        <end position="222"/>
    </location>
</feature>
<evidence type="ECO:0000259" key="1">
    <source>
        <dbReference type="Pfam" id="PF01370"/>
    </source>
</evidence>
<keyword evidence="3" id="KW-1185">Reference proteome</keyword>
<comment type="caution">
    <text evidence="2">The sequence shown here is derived from an EMBL/GenBank/DDBJ whole genome shotgun (WGS) entry which is preliminary data.</text>
</comment>
<dbReference type="EMBL" id="SHNN01000002">
    <property type="protein sequence ID" value="MCX2981331.1"/>
    <property type="molecule type" value="Genomic_DNA"/>
</dbReference>
<dbReference type="Gene3D" id="3.40.50.720">
    <property type="entry name" value="NAD(P)-binding Rossmann-like Domain"/>
    <property type="match status" value="1"/>
</dbReference>
<name>A0ABT3THW3_9GAMM</name>
<dbReference type="InterPro" id="IPR001509">
    <property type="entry name" value="Epimerase_deHydtase"/>
</dbReference>
<dbReference type="Pfam" id="PF01370">
    <property type="entry name" value="Epimerase"/>
    <property type="match status" value="1"/>
</dbReference>
<accession>A0ABT3THW3</accession>
<dbReference type="InterPro" id="IPR050177">
    <property type="entry name" value="Lipid_A_modif_metabolic_enz"/>
</dbReference>
<evidence type="ECO:0000313" key="3">
    <source>
        <dbReference type="Proteomes" id="UP001143362"/>
    </source>
</evidence>
<dbReference type="Proteomes" id="UP001143362">
    <property type="component" value="Unassembled WGS sequence"/>
</dbReference>
<dbReference type="PANTHER" id="PTHR43245">
    <property type="entry name" value="BIFUNCTIONAL POLYMYXIN RESISTANCE PROTEIN ARNA"/>
    <property type="match status" value="1"/>
</dbReference>
<evidence type="ECO:0000313" key="2">
    <source>
        <dbReference type="EMBL" id="MCX2981331.1"/>
    </source>
</evidence>
<proteinExistence type="predicted"/>